<evidence type="ECO:0000313" key="1">
    <source>
        <dbReference type="Proteomes" id="UP000887580"/>
    </source>
</evidence>
<dbReference type="WBParaSite" id="PS1159_v2.g22517.t1">
    <property type="protein sequence ID" value="PS1159_v2.g22517.t1"/>
    <property type="gene ID" value="PS1159_v2.g22517"/>
</dbReference>
<evidence type="ECO:0000313" key="2">
    <source>
        <dbReference type="WBParaSite" id="PS1159_v2.g22517.t1"/>
    </source>
</evidence>
<protein>
    <submittedName>
        <fullName evidence="2">Uncharacterized protein</fullName>
    </submittedName>
</protein>
<reference evidence="2" key="1">
    <citation type="submission" date="2022-11" db="UniProtKB">
        <authorList>
            <consortium name="WormBaseParasite"/>
        </authorList>
    </citation>
    <scope>IDENTIFICATION</scope>
</reference>
<dbReference type="Proteomes" id="UP000887580">
    <property type="component" value="Unplaced"/>
</dbReference>
<name>A0AC35FZQ1_9BILA</name>
<accession>A0AC35FZQ1</accession>
<proteinExistence type="predicted"/>
<organism evidence="1 2">
    <name type="scientific">Panagrolaimus sp. PS1159</name>
    <dbReference type="NCBI Taxonomy" id="55785"/>
    <lineage>
        <taxon>Eukaryota</taxon>
        <taxon>Metazoa</taxon>
        <taxon>Ecdysozoa</taxon>
        <taxon>Nematoda</taxon>
        <taxon>Chromadorea</taxon>
        <taxon>Rhabditida</taxon>
        <taxon>Tylenchina</taxon>
        <taxon>Panagrolaimomorpha</taxon>
        <taxon>Panagrolaimoidea</taxon>
        <taxon>Panagrolaimidae</taxon>
        <taxon>Panagrolaimus</taxon>
    </lineage>
</organism>
<sequence>MNFIKNKFISLLLLFLVNLCKATEIEKSCDGQKLINCYIDYFSTFLLPTLPSPPSYNYFARLYLDAQCKGGWNEQEILCKYVLRGKQLTADCCY</sequence>